<keyword evidence="3" id="KW-0378">Hydrolase</keyword>
<dbReference type="EMBL" id="BMOE01000017">
    <property type="protein sequence ID" value="GGJ86897.1"/>
    <property type="molecule type" value="Genomic_DNA"/>
</dbReference>
<dbReference type="AlphaFoldDB" id="A0A917UUV6"/>
<dbReference type="SMART" id="SM00490">
    <property type="entry name" value="HELICc"/>
    <property type="match status" value="1"/>
</dbReference>
<dbReference type="PANTHER" id="PTHR11274:SF0">
    <property type="entry name" value="GENERAL TRANSCRIPTION AND DNA REPAIR FACTOR IIH HELICASE SUBUNIT XPB"/>
    <property type="match status" value="1"/>
</dbReference>
<evidence type="ECO:0000256" key="6">
    <source>
        <dbReference type="ARBA" id="ARBA00023235"/>
    </source>
</evidence>
<dbReference type="CDD" id="cd17926">
    <property type="entry name" value="DEXHc_RE"/>
    <property type="match status" value="1"/>
</dbReference>
<dbReference type="InterPro" id="IPR027417">
    <property type="entry name" value="P-loop_NTPase"/>
</dbReference>
<dbReference type="InterPro" id="IPR040699">
    <property type="entry name" value="XPB_DRD"/>
</dbReference>
<dbReference type="InterPro" id="IPR050615">
    <property type="entry name" value="ATP-dep_DNA_Helicase"/>
</dbReference>
<dbReference type="EC" id="5.6.2.4" evidence="8"/>
<evidence type="ECO:0000256" key="7">
    <source>
        <dbReference type="ARBA" id="ARBA00034617"/>
    </source>
</evidence>
<keyword evidence="14" id="KW-1185">Reference proteome</keyword>
<dbReference type="GO" id="GO:0003677">
    <property type="term" value="F:DNA binding"/>
    <property type="evidence" value="ECO:0007669"/>
    <property type="project" value="InterPro"/>
</dbReference>
<reference evidence="13" key="1">
    <citation type="journal article" date="2014" name="Int. J. Syst. Evol. Microbiol.">
        <title>Complete genome sequence of Corynebacterium casei LMG S-19264T (=DSM 44701T), isolated from a smear-ripened cheese.</title>
        <authorList>
            <consortium name="US DOE Joint Genome Institute (JGI-PGF)"/>
            <person name="Walter F."/>
            <person name="Albersmeier A."/>
            <person name="Kalinowski J."/>
            <person name="Ruckert C."/>
        </authorList>
    </citation>
    <scope>NUCLEOTIDE SEQUENCE</scope>
    <source>
        <strain evidence="13">JCM 14371</strain>
    </source>
</reference>
<keyword evidence="5" id="KW-0067">ATP-binding</keyword>
<dbReference type="GO" id="GO:0004386">
    <property type="term" value="F:helicase activity"/>
    <property type="evidence" value="ECO:0007669"/>
    <property type="project" value="UniProtKB-KW"/>
</dbReference>
<dbReference type="Gene3D" id="3.40.50.300">
    <property type="entry name" value="P-loop containing nucleotide triphosphate hydrolases"/>
    <property type="match status" value="2"/>
</dbReference>
<dbReference type="Pfam" id="PF18458">
    <property type="entry name" value="XPB_DRD"/>
    <property type="match status" value="1"/>
</dbReference>
<dbReference type="InterPro" id="IPR014001">
    <property type="entry name" value="Helicase_ATP-bd"/>
</dbReference>
<evidence type="ECO:0000256" key="5">
    <source>
        <dbReference type="ARBA" id="ARBA00022840"/>
    </source>
</evidence>
<evidence type="ECO:0000256" key="4">
    <source>
        <dbReference type="ARBA" id="ARBA00022806"/>
    </source>
</evidence>
<evidence type="ECO:0000259" key="11">
    <source>
        <dbReference type="PROSITE" id="PS51192"/>
    </source>
</evidence>
<sequence length="453" mass="50313">MSDVPDVVRSLFTWDARGQVYRAPGRAYREISEVLRAHAAPYRDEAAAFQKLDLTFGRDVTPYPHQTEALTAWKRAGRQGVIVLPTGAGKTLVAQLAMRDTPRSTLICVPTLDLLHQWYAGLLAAFPDASVGLLGGGSHDETPVLVSTYDSAAIHAERLADRYGLIVFDEAHHLPSDFTRAIAEMSLAPYRLGLTATPARSDGREADLDTLIGSVVYRRRPEDLRGGALADYREVQILVRLSPAERQQYDELIAFRNRFLFKMSIQLGSLDGWQQFLRSSGTPDGRRAMLAHRQAKSLAYGTDGKLRVLEEILANHAGERTLIFTDDNATVYRVSREFLIPSITHQTPVKERHAVLERFRSGAYQVLVTSRVLNEGVDVPEASVAVILSGTATEREQTQRLGRILRRARGKKATLYEVVTEGTSEERVSQQRRGQWTPGSQAGPVWESVNAPD</sequence>
<evidence type="ECO:0000256" key="9">
    <source>
        <dbReference type="ARBA" id="ARBA00048988"/>
    </source>
</evidence>
<evidence type="ECO:0000256" key="8">
    <source>
        <dbReference type="ARBA" id="ARBA00034808"/>
    </source>
</evidence>
<dbReference type="InterPro" id="IPR001650">
    <property type="entry name" value="Helicase_C-like"/>
</dbReference>
<feature type="region of interest" description="Disordered" evidence="10">
    <location>
        <begin position="422"/>
        <end position="453"/>
    </location>
</feature>
<dbReference type="CDD" id="cd18789">
    <property type="entry name" value="SF2_C_XPB"/>
    <property type="match status" value="1"/>
</dbReference>
<feature type="domain" description="Helicase C-terminal" evidence="12">
    <location>
        <begin position="308"/>
        <end position="453"/>
    </location>
</feature>
<comment type="caution">
    <text evidence="13">The sequence shown here is derived from an EMBL/GenBank/DDBJ whole genome shotgun (WGS) entry which is preliminary data.</text>
</comment>
<evidence type="ECO:0000256" key="1">
    <source>
        <dbReference type="ARBA" id="ARBA00006637"/>
    </source>
</evidence>
<dbReference type="Pfam" id="PF00271">
    <property type="entry name" value="Helicase_C"/>
    <property type="match status" value="1"/>
</dbReference>
<dbReference type="PROSITE" id="PS51194">
    <property type="entry name" value="HELICASE_CTER"/>
    <property type="match status" value="1"/>
</dbReference>
<dbReference type="Pfam" id="PF04851">
    <property type="entry name" value="ResIII"/>
    <property type="match status" value="1"/>
</dbReference>
<dbReference type="SUPFAM" id="SSF52540">
    <property type="entry name" value="P-loop containing nucleoside triphosphate hydrolases"/>
    <property type="match status" value="2"/>
</dbReference>
<dbReference type="SMART" id="SM00487">
    <property type="entry name" value="DEXDc"/>
    <property type="match status" value="1"/>
</dbReference>
<comment type="catalytic activity">
    <reaction evidence="9">
        <text>ATP + H2O = ADP + phosphate + H(+)</text>
        <dbReference type="Rhea" id="RHEA:13065"/>
        <dbReference type="ChEBI" id="CHEBI:15377"/>
        <dbReference type="ChEBI" id="CHEBI:15378"/>
        <dbReference type="ChEBI" id="CHEBI:30616"/>
        <dbReference type="ChEBI" id="CHEBI:43474"/>
        <dbReference type="ChEBI" id="CHEBI:456216"/>
        <dbReference type="EC" id="5.6.2.4"/>
    </reaction>
</comment>
<evidence type="ECO:0000256" key="3">
    <source>
        <dbReference type="ARBA" id="ARBA00022801"/>
    </source>
</evidence>
<dbReference type="GO" id="GO:0005524">
    <property type="term" value="F:ATP binding"/>
    <property type="evidence" value="ECO:0007669"/>
    <property type="project" value="UniProtKB-KW"/>
</dbReference>
<dbReference type="Proteomes" id="UP000635726">
    <property type="component" value="Unassembled WGS sequence"/>
</dbReference>
<dbReference type="InterPro" id="IPR006935">
    <property type="entry name" value="Helicase/UvrB_N"/>
</dbReference>
<dbReference type="GO" id="GO:0016787">
    <property type="term" value="F:hydrolase activity"/>
    <property type="evidence" value="ECO:0007669"/>
    <property type="project" value="UniProtKB-KW"/>
</dbReference>
<keyword evidence="2" id="KW-0547">Nucleotide-binding</keyword>
<dbReference type="Gene3D" id="3.40.1170.30">
    <property type="match status" value="1"/>
</dbReference>
<comment type="similarity">
    <text evidence="1">Belongs to the helicase family. RAD25/XPB subfamily.</text>
</comment>
<reference evidence="13" key="2">
    <citation type="submission" date="2020-09" db="EMBL/GenBank/DDBJ databases">
        <authorList>
            <person name="Sun Q."/>
            <person name="Ohkuma M."/>
        </authorList>
    </citation>
    <scope>NUCLEOTIDE SEQUENCE</scope>
    <source>
        <strain evidence="13">JCM 14371</strain>
    </source>
</reference>
<comment type="catalytic activity">
    <reaction evidence="7">
        <text>Couples ATP hydrolysis with the unwinding of duplex DNA by translocating in the 3'-5' direction.</text>
        <dbReference type="EC" id="5.6.2.4"/>
    </reaction>
</comment>
<proteinExistence type="inferred from homology"/>
<protein>
    <recommendedName>
        <fullName evidence="8">DNA 3'-5' helicase</fullName>
        <ecNumber evidence="8">5.6.2.4</ecNumber>
    </recommendedName>
</protein>
<dbReference type="PROSITE" id="PS51192">
    <property type="entry name" value="HELICASE_ATP_BIND_1"/>
    <property type="match status" value="1"/>
</dbReference>
<keyword evidence="4 13" id="KW-0347">Helicase</keyword>
<evidence type="ECO:0000313" key="13">
    <source>
        <dbReference type="EMBL" id="GGJ86897.1"/>
    </source>
</evidence>
<evidence type="ECO:0000256" key="2">
    <source>
        <dbReference type="ARBA" id="ARBA00022741"/>
    </source>
</evidence>
<accession>A0A917UUV6</accession>
<dbReference type="InterPro" id="IPR032438">
    <property type="entry name" value="ERCC3_RAD25_C"/>
</dbReference>
<evidence type="ECO:0000256" key="10">
    <source>
        <dbReference type="SAM" id="MobiDB-lite"/>
    </source>
</evidence>
<feature type="compositionally biased region" description="Polar residues" evidence="10">
    <location>
        <begin position="431"/>
        <end position="440"/>
    </location>
</feature>
<dbReference type="PANTHER" id="PTHR11274">
    <property type="entry name" value="RAD25/XP-B DNA REPAIR HELICASE"/>
    <property type="match status" value="1"/>
</dbReference>
<organism evidence="13 14">
    <name type="scientific">Deinococcus aquiradiocola</name>
    <dbReference type="NCBI Taxonomy" id="393059"/>
    <lineage>
        <taxon>Bacteria</taxon>
        <taxon>Thermotogati</taxon>
        <taxon>Deinococcota</taxon>
        <taxon>Deinococci</taxon>
        <taxon>Deinococcales</taxon>
        <taxon>Deinococcaceae</taxon>
        <taxon>Deinococcus</taxon>
    </lineage>
</organism>
<evidence type="ECO:0000259" key="12">
    <source>
        <dbReference type="PROSITE" id="PS51194"/>
    </source>
</evidence>
<keyword evidence="6" id="KW-0413">Isomerase</keyword>
<feature type="domain" description="Helicase ATP-binding" evidence="11">
    <location>
        <begin position="71"/>
        <end position="216"/>
    </location>
</feature>
<name>A0A917UUV6_9DEIO</name>
<gene>
    <name evidence="13" type="ORF">GCM10008939_33620</name>
</gene>
<evidence type="ECO:0000313" key="14">
    <source>
        <dbReference type="Proteomes" id="UP000635726"/>
    </source>
</evidence>